<feature type="transmembrane region" description="Helical" evidence="8">
    <location>
        <begin position="229"/>
        <end position="252"/>
    </location>
</feature>
<feature type="transmembrane region" description="Helical" evidence="8">
    <location>
        <begin position="49"/>
        <end position="70"/>
    </location>
</feature>
<proteinExistence type="predicted"/>
<accession>A0A9D1XAA0</accession>
<keyword evidence="2" id="KW-1003">Cell membrane</keyword>
<keyword evidence="3 9" id="KW-0808">Transferase</keyword>
<feature type="binding site" evidence="7">
    <location>
        <position position="168"/>
    </location>
    <ligand>
        <name>Mg(2+)</name>
        <dbReference type="ChEBI" id="CHEBI:18420"/>
    </ligand>
</feature>
<feature type="transmembrane region" description="Helical" evidence="8">
    <location>
        <begin position="342"/>
        <end position="359"/>
    </location>
</feature>
<dbReference type="GO" id="GO:0071555">
    <property type="term" value="P:cell wall organization"/>
    <property type="evidence" value="ECO:0007669"/>
    <property type="project" value="TreeGrafter"/>
</dbReference>
<dbReference type="Proteomes" id="UP000886740">
    <property type="component" value="Unassembled WGS sequence"/>
</dbReference>
<evidence type="ECO:0000256" key="3">
    <source>
        <dbReference type="ARBA" id="ARBA00022679"/>
    </source>
</evidence>
<reference evidence="9" key="1">
    <citation type="journal article" date="2021" name="PeerJ">
        <title>Extensive microbial diversity within the chicken gut microbiome revealed by metagenomics and culture.</title>
        <authorList>
            <person name="Gilroy R."/>
            <person name="Ravi A."/>
            <person name="Getino M."/>
            <person name="Pursley I."/>
            <person name="Horton D.L."/>
            <person name="Alikhan N.F."/>
            <person name="Baker D."/>
            <person name="Gharbi K."/>
            <person name="Hall N."/>
            <person name="Watson M."/>
            <person name="Adriaenssens E.M."/>
            <person name="Foster-Nyarko E."/>
            <person name="Jarju S."/>
            <person name="Secka A."/>
            <person name="Antonio M."/>
            <person name="Oren A."/>
            <person name="Chaudhuri R.R."/>
            <person name="La Ragione R."/>
            <person name="Hildebrand F."/>
            <person name="Pallen M.J."/>
        </authorList>
    </citation>
    <scope>NUCLEOTIDE SEQUENCE</scope>
    <source>
        <strain evidence="9">ChiGjej6B6-14162</strain>
    </source>
</reference>
<dbReference type="AlphaFoldDB" id="A0A9D1XAA0"/>
<comment type="cofactor">
    <cofactor evidence="7">
        <name>Mg(2+)</name>
        <dbReference type="ChEBI" id="CHEBI:18420"/>
    </cofactor>
</comment>
<dbReference type="GO" id="GO:0046872">
    <property type="term" value="F:metal ion binding"/>
    <property type="evidence" value="ECO:0007669"/>
    <property type="project" value="UniProtKB-KW"/>
</dbReference>
<dbReference type="Pfam" id="PF00953">
    <property type="entry name" value="Glycos_transf_4"/>
    <property type="match status" value="1"/>
</dbReference>
<evidence type="ECO:0000256" key="4">
    <source>
        <dbReference type="ARBA" id="ARBA00022692"/>
    </source>
</evidence>
<feature type="transmembrane region" description="Helical" evidence="8">
    <location>
        <begin position="315"/>
        <end position="336"/>
    </location>
</feature>
<gene>
    <name evidence="9" type="ORF">H9977_10755</name>
</gene>
<feature type="transmembrane region" description="Helical" evidence="8">
    <location>
        <begin position="176"/>
        <end position="193"/>
    </location>
</feature>
<dbReference type="GO" id="GO:0016780">
    <property type="term" value="F:phosphotransferase activity, for other substituted phosphate groups"/>
    <property type="evidence" value="ECO:0007669"/>
    <property type="project" value="InterPro"/>
</dbReference>
<name>A0A9D1XAA0_9BACT</name>
<reference evidence="9" key="2">
    <citation type="submission" date="2021-04" db="EMBL/GenBank/DDBJ databases">
        <authorList>
            <person name="Gilroy R."/>
        </authorList>
    </citation>
    <scope>NUCLEOTIDE SEQUENCE</scope>
    <source>
        <strain evidence="9">ChiGjej6B6-14162</strain>
    </source>
</reference>
<evidence type="ECO:0000256" key="5">
    <source>
        <dbReference type="ARBA" id="ARBA00022989"/>
    </source>
</evidence>
<evidence type="ECO:0000256" key="1">
    <source>
        <dbReference type="ARBA" id="ARBA00004651"/>
    </source>
</evidence>
<dbReference type="GO" id="GO:0044038">
    <property type="term" value="P:cell wall macromolecule biosynthetic process"/>
    <property type="evidence" value="ECO:0007669"/>
    <property type="project" value="TreeGrafter"/>
</dbReference>
<dbReference type="CDD" id="cd06853">
    <property type="entry name" value="GT_WecA_like"/>
    <property type="match status" value="1"/>
</dbReference>
<keyword evidence="7" id="KW-0460">Magnesium</keyword>
<evidence type="ECO:0000313" key="9">
    <source>
        <dbReference type="EMBL" id="HIX75495.1"/>
    </source>
</evidence>
<dbReference type="GO" id="GO:0009103">
    <property type="term" value="P:lipopolysaccharide biosynthetic process"/>
    <property type="evidence" value="ECO:0007669"/>
    <property type="project" value="TreeGrafter"/>
</dbReference>
<feature type="transmembrane region" description="Helical" evidence="8">
    <location>
        <begin position="147"/>
        <end position="164"/>
    </location>
</feature>
<feature type="transmembrane region" description="Helical" evidence="8">
    <location>
        <begin position="264"/>
        <end position="284"/>
    </location>
</feature>
<sequence>MSYIELMELLGATLLGGFMSYVIIPRISLISFRKRLFDSVDPRKVHHGYVPRLGGVAFFPSILIAVFLVIAFRNELFGTNLLDFERTNRLLVIVCCLFILYLTGMMDDLIGVRYRSKFLIQILCGCFLALVDLRIDNLYGLFGVYELPLWVSFPLTVFVVVYVLNAINLIDGIDGLASGLSMMALLFMGYVFLRLNAFLYALIAFVSLGVLVPFFYYNVFGQVARGRKIFMGDTGSLTMGMILVTLAIRLSIYDPVKEAMFPSSAILAFSFLIVPLFDVVRVVIHRVRTGHHPFLPDKNHIHHKFIALGYSHRKAMLIILAISLGFSLLNMVGIHYVAITPLLGIDVLLWTIMHFWITARINRRRGLM</sequence>
<evidence type="ECO:0000256" key="7">
    <source>
        <dbReference type="PIRSR" id="PIRSR600715-1"/>
    </source>
</evidence>
<organism evidence="9 10">
    <name type="scientific">Candidatus Parabacteroides intestinipullorum</name>
    <dbReference type="NCBI Taxonomy" id="2838723"/>
    <lineage>
        <taxon>Bacteria</taxon>
        <taxon>Pseudomonadati</taxon>
        <taxon>Bacteroidota</taxon>
        <taxon>Bacteroidia</taxon>
        <taxon>Bacteroidales</taxon>
        <taxon>Tannerellaceae</taxon>
        <taxon>Parabacteroides</taxon>
    </lineage>
</organism>
<keyword evidence="4 8" id="KW-0812">Transmembrane</keyword>
<evidence type="ECO:0000256" key="2">
    <source>
        <dbReference type="ARBA" id="ARBA00022475"/>
    </source>
</evidence>
<comment type="caution">
    <text evidence="9">The sequence shown here is derived from an EMBL/GenBank/DDBJ whole genome shotgun (WGS) entry which is preliminary data.</text>
</comment>
<dbReference type="PANTHER" id="PTHR22926:SF3">
    <property type="entry name" value="UNDECAPRENYL-PHOSPHATE ALPHA-N-ACETYLGLUCOSAMINYL 1-PHOSPHATE TRANSFERASE"/>
    <property type="match status" value="1"/>
</dbReference>
<dbReference type="InterPro" id="IPR000715">
    <property type="entry name" value="Glycosyl_transferase_4"/>
</dbReference>
<protein>
    <submittedName>
        <fullName evidence="9">Undecaprenyl/decaprenyl-phosphate alpha-N-acetylglucosaminyl 1-phosphate transferase</fullName>
    </submittedName>
</protein>
<feature type="binding site" evidence="7">
    <location>
        <position position="233"/>
    </location>
    <ligand>
        <name>Mg(2+)</name>
        <dbReference type="ChEBI" id="CHEBI:18420"/>
    </ligand>
</feature>
<dbReference type="EMBL" id="DXEL01000073">
    <property type="protein sequence ID" value="HIX75495.1"/>
    <property type="molecule type" value="Genomic_DNA"/>
</dbReference>
<keyword evidence="7" id="KW-0479">Metal-binding</keyword>
<feature type="transmembrane region" description="Helical" evidence="8">
    <location>
        <begin position="199"/>
        <end position="217"/>
    </location>
</feature>
<evidence type="ECO:0000313" key="10">
    <source>
        <dbReference type="Proteomes" id="UP000886740"/>
    </source>
</evidence>
<feature type="transmembrane region" description="Helical" evidence="8">
    <location>
        <begin position="90"/>
        <end position="106"/>
    </location>
</feature>
<dbReference type="PANTHER" id="PTHR22926">
    <property type="entry name" value="PHOSPHO-N-ACETYLMURAMOYL-PENTAPEPTIDE-TRANSFERASE"/>
    <property type="match status" value="1"/>
</dbReference>
<dbReference type="InterPro" id="IPR018480">
    <property type="entry name" value="PNAcMuramoyl-5peptid_Trfase_CS"/>
</dbReference>
<feature type="transmembrane region" description="Helical" evidence="8">
    <location>
        <begin position="118"/>
        <end position="135"/>
    </location>
</feature>
<feature type="transmembrane region" description="Helical" evidence="8">
    <location>
        <begin position="6"/>
        <end position="29"/>
    </location>
</feature>
<evidence type="ECO:0000256" key="8">
    <source>
        <dbReference type="SAM" id="Phobius"/>
    </source>
</evidence>
<comment type="subcellular location">
    <subcellularLocation>
        <location evidence="1">Cell membrane</location>
        <topology evidence="1">Multi-pass membrane protein</topology>
    </subcellularLocation>
</comment>
<keyword evidence="6 8" id="KW-0472">Membrane</keyword>
<dbReference type="PROSITE" id="PS01348">
    <property type="entry name" value="MRAY_2"/>
    <property type="match status" value="1"/>
</dbReference>
<evidence type="ECO:0000256" key="6">
    <source>
        <dbReference type="ARBA" id="ARBA00023136"/>
    </source>
</evidence>
<keyword evidence="5 8" id="KW-1133">Transmembrane helix</keyword>
<dbReference type="GO" id="GO:0005886">
    <property type="term" value="C:plasma membrane"/>
    <property type="evidence" value="ECO:0007669"/>
    <property type="project" value="UniProtKB-SubCell"/>
</dbReference>